<dbReference type="Proteomes" id="UP000095576">
    <property type="component" value="Unassembled WGS sequence"/>
</dbReference>
<gene>
    <name evidence="2" type="ORF">ERS852511_01608</name>
</gene>
<evidence type="ECO:0000313" key="2">
    <source>
        <dbReference type="EMBL" id="CUP26379.1"/>
    </source>
</evidence>
<evidence type="ECO:0000313" key="3">
    <source>
        <dbReference type="Proteomes" id="UP000095576"/>
    </source>
</evidence>
<reference evidence="2 3" key="1">
    <citation type="submission" date="2015-09" db="EMBL/GenBank/DDBJ databases">
        <authorList>
            <consortium name="Pathogen Informatics"/>
        </authorList>
    </citation>
    <scope>NUCLEOTIDE SEQUENCE [LARGE SCALE GENOMIC DNA]</scope>
    <source>
        <strain evidence="2 3">2789STDY5834899</strain>
    </source>
</reference>
<dbReference type="RefSeq" id="WP_055299312.1">
    <property type="nucleotide sequence ID" value="NZ_CZAP01000004.1"/>
</dbReference>
<dbReference type="AlphaFoldDB" id="A0A174LY00"/>
<proteinExistence type="predicted"/>
<feature type="domain" description="HD" evidence="1">
    <location>
        <begin position="31"/>
        <end position="127"/>
    </location>
</feature>
<dbReference type="InterPro" id="IPR006674">
    <property type="entry name" value="HD_domain"/>
</dbReference>
<dbReference type="Pfam" id="PF01966">
    <property type="entry name" value="HD"/>
    <property type="match status" value="1"/>
</dbReference>
<name>A0A174LY00_BACT4</name>
<protein>
    <submittedName>
        <fullName evidence="2">HD domain</fullName>
    </submittedName>
</protein>
<organism evidence="2 3">
    <name type="scientific">Bacteroides thetaiotaomicron</name>
    <dbReference type="NCBI Taxonomy" id="818"/>
    <lineage>
        <taxon>Bacteria</taxon>
        <taxon>Pseudomonadati</taxon>
        <taxon>Bacteroidota</taxon>
        <taxon>Bacteroidia</taxon>
        <taxon>Bacteroidales</taxon>
        <taxon>Bacteroidaceae</taxon>
        <taxon>Bacteroides</taxon>
    </lineage>
</organism>
<dbReference type="SUPFAM" id="SSF109604">
    <property type="entry name" value="HD-domain/PDEase-like"/>
    <property type="match status" value="1"/>
</dbReference>
<evidence type="ECO:0000259" key="1">
    <source>
        <dbReference type="Pfam" id="PF01966"/>
    </source>
</evidence>
<dbReference type="EMBL" id="CZAP01000004">
    <property type="protein sequence ID" value="CUP26379.1"/>
    <property type="molecule type" value="Genomic_DNA"/>
</dbReference>
<sequence>MTHNIPTELQRYVQERIIPQYAGFDKAHQIDHAEKVIEESLKLALHYEVDSAMVYTVAAYHDLGLCEGREFHHIVSGKILLADETLRQWFTDEQMLQMKEAIEDHRASNRDAPRSIYGKIVAEADRIIDPEITLRRTVQYGLSHYPEMDKEQQYERFRKHLADKYAEGGYLKLWIPQSDNAGRLAELRQLMKNEEELRTVFDKLYLAENSAG</sequence>
<accession>A0A174LY00</accession>
<dbReference type="Gene3D" id="1.10.3210.10">
    <property type="entry name" value="Hypothetical protein af1432"/>
    <property type="match status" value="1"/>
</dbReference>